<evidence type="ECO:0000256" key="6">
    <source>
        <dbReference type="ARBA" id="ARBA00022729"/>
    </source>
</evidence>
<dbReference type="PROSITE" id="PS00280">
    <property type="entry name" value="BPTI_KUNITZ_1"/>
    <property type="match status" value="1"/>
</dbReference>
<dbReference type="InterPro" id="IPR009465">
    <property type="entry name" value="Spondin_N"/>
</dbReference>
<evidence type="ECO:0000256" key="7">
    <source>
        <dbReference type="ARBA" id="ARBA00022737"/>
    </source>
</evidence>
<dbReference type="PANTHER" id="PTHR11311">
    <property type="entry name" value="SPONDIN"/>
    <property type="match status" value="1"/>
</dbReference>
<dbReference type="GO" id="GO:0046872">
    <property type="term" value="F:metal ion binding"/>
    <property type="evidence" value="ECO:0007669"/>
    <property type="project" value="UniProtKB-KW"/>
</dbReference>
<evidence type="ECO:0000256" key="9">
    <source>
        <dbReference type="ARBA" id="ARBA00023157"/>
    </source>
</evidence>
<dbReference type="Pfam" id="PF02014">
    <property type="entry name" value="Reeler"/>
    <property type="match status" value="1"/>
</dbReference>
<keyword evidence="7" id="KW-0677">Repeat</keyword>
<dbReference type="Pfam" id="PF06468">
    <property type="entry name" value="Spond_N"/>
    <property type="match status" value="1"/>
</dbReference>
<dbReference type="Pfam" id="PF00014">
    <property type="entry name" value="Kunitz_BPTI"/>
    <property type="match status" value="1"/>
</dbReference>
<dbReference type="InterPro" id="IPR044004">
    <property type="entry name" value="TSP1_spondin_dom"/>
</dbReference>
<keyword evidence="6 13" id="KW-0732">Signal</keyword>
<proteinExistence type="predicted"/>
<dbReference type="InterPro" id="IPR002223">
    <property type="entry name" value="Kunitz_BPTI"/>
</dbReference>
<dbReference type="InterPro" id="IPR000884">
    <property type="entry name" value="TSP1_rpt"/>
</dbReference>
<evidence type="ECO:0000256" key="2">
    <source>
        <dbReference type="ARBA" id="ARBA00019594"/>
    </source>
</evidence>
<evidence type="ECO:0000259" key="14">
    <source>
        <dbReference type="PROSITE" id="PS50279"/>
    </source>
</evidence>
<sequence length="797" mass="89972">MPPPVPDREMLQIFWIFCLVFTAGANGTALKCSRTLEGVSPKPNPGHFQIEISGNPATYVPGEQYTVFLRNIQQPVEEKFVEFILTFESQKKSSPPPSIQLYGDSSTKFSQECPNAVTSADSQPKSEIQVLWLAPASGNGCVSFKGAVVVTDGLWYGEDGPLTKVLCEDSQDTDDIQPNILKHCCACDEAKYESDHIRTIIKARGISYPNITGKTFAVFRVDNRHHLMSIVSMIDPSPDWIVGVSSLELCLRNCSWVESKVLNLYPWDAGTDDGITYISPNQPSSPRQPIKRIKSNNPNDPRSPFYDKSGAEMKPLARLYLSRQRLYEKICDPSSGDENYDENDSCETEPWSDWSPCSATCGRGVKYKQRRYKNEESKYICHKRLTERAGCEAVQKYCPHLPAREVEDPMCVLGAWSEWSSCSVTCGRGTKTRDRKYKNRLAAKSCSAPKVNPPKLQENLECFGEGKCDDLEVDELLKNCPEKPWTEWSPCSVTCGKGFKVRYRLSLQSQNWPFIPNAETNYDETEEFDEDDPCSHQKLKETVECFQKVCIEEEGQVPEKGYVCSLPKDVGSCKSNIDRWFFDNIKGNCEIFSYSGCDGNSNNFRTLEQCQKICADYQKELIANLTAHKRQLDVTISGVLSYNIQNDAINVSAPSYRPYSQIQLQTPNVTDCELTKWSSWSHCSAMGRCGSGYKSKYREIKVLPSNGGKPCSKKLTKRKKCHIPCTNEVGKIQYSLHTFDNIRVDCVMSAWSNWTKCDGKCTKGLYQERYRHVVVHPTPNGTPCPSKIEKKPCLCRQ</sequence>
<reference evidence="17" key="1">
    <citation type="journal article" date="2023" name="G3 (Bethesda)">
        <title>Whole genome assemblies of Zophobas morio and Tenebrio molitor.</title>
        <authorList>
            <person name="Kaur S."/>
            <person name="Stinson S.A."/>
            <person name="diCenzo G.C."/>
        </authorList>
    </citation>
    <scope>NUCLEOTIDE SEQUENCE</scope>
    <source>
        <strain evidence="17">QUZm001</strain>
    </source>
</reference>
<dbReference type="InterPro" id="IPR002861">
    <property type="entry name" value="Reeler_dom"/>
</dbReference>
<evidence type="ECO:0000256" key="5">
    <source>
        <dbReference type="ARBA" id="ARBA00022723"/>
    </source>
</evidence>
<keyword evidence="18" id="KW-1185">Reference proteome</keyword>
<keyword evidence="10" id="KW-0325">Glycoprotein</keyword>
<protein>
    <recommendedName>
        <fullName evidence="2">Spondin-1</fullName>
    </recommendedName>
    <alternativeName>
        <fullName evidence="11">F-spondin</fullName>
    </alternativeName>
</protein>
<dbReference type="Gene3D" id="2.60.40.4060">
    <property type="entry name" value="Reeler domain"/>
    <property type="match status" value="1"/>
</dbReference>
<dbReference type="InterPro" id="IPR036383">
    <property type="entry name" value="TSP1_rpt_sf"/>
</dbReference>
<evidence type="ECO:0000256" key="3">
    <source>
        <dbReference type="ARBA" id="ARBA00022525"/>
    </source>
</evidence>
<feature type="domain" description="Reelin" evidence="15">
    <location>
        <begin position="14"/>
        <end position="179"/>
    </location>
</feature>
<dbReference type="EMBL" id="JALNTZ010000003">
    <property type="protein sequence ID" value="KAJ3658439.1"/>
    <property type="molecule type" value="Genomic_DNA"/>
</dbReference>
<dbReference type="GO" id="GO:0004867">
    <property type="term" value="F:serine-type endopeptidase inhibitor activity"/>
    <property type="evidence" value="ECO:0007669"/>
    <property type="project" value="InterPro"/>
</dbReference>
<dbReference type="SMART" id="SM00209">
    <property type="entry name" value="TSP1"/>
    <property type="match status" value="5"/>
</dbReference>
<evidence type="ECO:0000256" key="13">
    <source>
        <dbReference type="SAM" id="SignalP"/>
    </source>
</evidence>
<evidence type="ECO:0000259" key="15">
    <source>
        <dbReference type="PROSITE" id="PS51019"/>
    </source>
</evidence>
<evidence type="ECO:0000259" key="16">
    <source>
        <dbReference type="PROSITE" id="PS51020"/>
    </source>
</evidence>
<feature type="signal peptide" evidence="13">
    <location>
        <begin position="1"/>
        <end position="25"/>
    </location>
</feature>
<dbReference type="FunFam" id="2.20.100.10:FF:000027">
    <property type="entry name" value="Thrombospondin type 1 domain containing 7A"/>
    <property type="match status" value="1"/>
</dbReference>
<keyword evidence="9" id="KW-1015">Disulfide bond</keyword>
<name>A0AA38IS37_9CUCU</name>
<keyword evidence="5" id="KW-0479">Metal-binding</keyword>
<dbReference type="InterPro" id="IPR036880">
    <property type="entry name" value="Kunitz_BPTI_sf"/>
</dbReference>
<keyword evidence="3" id="KW-0964">Secreted</keyword>
<dbReference type="CDD" id="cd08544">
    <property type="entry name" value="Reeler"/>
    <property type="match status" value="1"/>
</dbReference>
<dbReference type="InterPro" id="IPR042307">
    <property type="entry name" value="Reeler_sf"/>
</dbReference>
<dbReference type="CDD" id="cd00109">
    <property type="entry name" value="Kunitz-type"/>
    <property type="match status" value="1"/>
</dbReference>
<dbReference type="InterPro" id="IPR038678">
    <property type="entry name" value="Spondin_N_sf"/>
</dbReference>
<dbReference type="GO" id="GO:0031012">
    <property type="term" value="C:extracellular matrix"/>
    <property type="evidence" value="ECO:0007669"/>
    <property type="project" value="TreeGrafter"/>
</dbReference>
<evidence type="ECO:0000256" key="4">
    <source>
        <dbReference type="ARBA" id="ARBA00022530"/>
    </source>
</evidence>
<dbReference type="AlphaFoldDB" id="A0AA38IS37"/>
<feature type="chain" id="PRO_5041260039" description="Spondin-1" evidence="13">
    <location>
        <begin position="26"/>
        <end position="797"/>
    </location>
</feature>
<dbReference type="PANTHER" id="PTHR11311:SF16">
    <property type="entry name" value="SPONDIN-1"/>
    <property type="match status" value="1"/>
</dbReference>
<dbReference type="Pfam" id="PF19028">
    <property type="entry name" value="TSP1_spondin"/>
    <property type="match status" value="2"/>
</dbReference>
<dbReference type="InterPro" id="IPR020901">
    <property type="entry name" value="Prtase_inh_Kunz-CS"/>
</dbReference>
<dbReference type="PROSITE" id="PS51020">
    <property type="entry name" value="SPONDIN"/>
    <property type="match status" value="1"/>
</dbReference>
<dbReference type="NCBIfam" id="NF038123">
    <property type="entry name" value="NF038123_dom"/>
    <property type="match status" value="1"/>
</dbReference>
<dbReference type="PROSITE" id="PS50092">
    <property type="entry name" value="TSP1"/>
    <property type="match status" value="5"/>
</dbReference>
<evidence type="ECO:0000313" key="18">
    <source>
        <dbReference type="Proteomes" id="UP001168821"/>
    </source>
</evidence>
<feature type="domain" description="BPTI/Kunitz inhibitor" evidence="14">
    <location>
        <begin position="564"/>
        <end position="614"/>
    </location>
</feature>
<dbReference type="SUPFAM" id="SSF57362">
    <property type="entry name" value="BPTI-like"/>
    <property type="match status" value="1"/>
</dbReference>
<dbReference type="GO" id="GO:0007155">
    <property type="term" value="P:cell adhesion"/>
    <property type="evidence" value="ECO:0007669"/>
    <property type="project" value="UniProtKB-KW"/>
</dbReference>
<dbReference type="Pfam" id="PF00090">
    <property type="entry name" value="TSP_1"/>
    <property type="match status" value="3"/>
</dbReference>
<dbReference type="SUPFAM" id="SSF82895">
    <property type="entry name" value="TSP-1 type 1 repeat"/>
    <property type="match status" value="5"/>
</dbReference>
<keyword evidence="8" id="KW-0130">Cell adhesion</keyword>
<accession>A0AA38IS37</accession>
<dbReference type="PROSITE" id="PS51019">
    <property type="entry name" value="REELIN"/>
    <property type="match status" value="1"/>
</dbReference>
<dbReference type="Proteomes" id="UP001168821">
    <property type="component" value="Unassembled WGS sequence"/>
</dbReference>
<evidence type="ECO:0000256" key="11">
    <source>
        <dbReference type="ARBA" id="ARBA00030964"/>
    </source>
</evidence>
<feature type="region of interest" description="Disordered" evidence="12">
    <location>
        <begin position="279"/>
        <end position="309"/>
    </location>
</feature>
<evidence type="ECO:0000256" key="10">
    <source>
        <dbReference type="ARBA" id="ARBA00023180"/>
    </source>
</evidence>
<organism evidence="17 18">
    <name type="scientific">Zophobas morio</name>
    <dbReference type="NCBI Taxonomy" id="2755281"/>
    <lineage>
        <taxon>Eukaryota</taxon>
        <taxon>Metazoa</taxon>
        <taxon>Ecdysozoa</taxon>
        <taxon>Arthropoda</taxon>
        <taxon>Hexapoda</taxon>
        <taxon>Insecta</taxon>
        <taxon>Pterygota</taxon>
        <taxon>Neoptera</taxon>
        <taxon>Endopterygota</taxon>
        <taxon>Coleoptera</taxon>
        <taxon>Polyphaga</taxon>
        <taxon>Cucujiformia</taxon>
        <taxon>Tenebrionidae</taxon>
        <taxon>Zophobas</taxon>
    </lineage>
</organism>
<comment type="caution">
    <text evidence="17">The sequence shown here is derived from an EMBL/GenBank/DDBJ whole genome shotgun (WGS) entry which is preliminary data.</text>
</comment>
<dbReference type="Gene3D" id="4.10.410.10">
    <property type="entry name" value="Pancreatic trypsin inhibitor Kunitz domain"/>
    <property type="match status" value="1"/>
</dbReference>
<evidence type="ECO:0000313" key="17">
    <source>
        <dbReference type="EMBL" id="KAJ3658439.1"/>
    </source>
</evidence>
<dbReference type="Gene3D" id="2.20.100.10">
    <property type="entry name" value="Thrombospondin type-1 (TSP1) repeat"/>
    <property type="match status" value="5"/>
</dbReference>
<evidence type="ECO:0000256" key="1">
    <source>
        <dbReference type="ARBA" id="ARBA00004498"/>
    </source>
</evidence>
<dbReference type="PRINTS" id="PR00759">
    <property type="entry name" value="BASICPTASE"/>
</dbReference>
<keyword evidence="4" id="KW-0272">Extracellular matrix</keyword>
<comment type="subcellular location">
    <subcellularLocation>
        <location evidence="1">Secreted</location>
        <location evidence="1">Extracellular space</location>
        <location evidence="1">Extracellular matrix</location>
    </subcellularLocation>
</comment>
<dbReference type="PROSITE" id="PS50279">
    <property type="entry name" value="BPTI_KUNITZ_2"/>
    <property type="match status" value="1"/>
</dbReference>
<dbReference type="InterPro" id="IPR051418">
    <property type="entry name" value="Spondin/Thrombospondin_T1"/>
</dbReference>
<feature type="domain" description="Spondin" evidence="16">
    <location>
        <begin position="89"/>
        <end position="301"/>
    </location>
</feature>
<dbReference type="Gene3D" id="2.60.40.2130">
    <property type="entry name" value="F-spondin domain"/>
    <property type="match status" value="1"/>
</dbReference>
<evidence type="ECO:0000256" key="12">
    <source>
        <dbReference type="SAM" id="MobiDB-lite"/>
    </source>
</evidence>
<dbReference type="SMART" id="SM00131">
    <property type="entry name" value="KU"/>
    <property type="match status" value="1"/>
</dbReference>
<evidence type="ECO:0000256" key="8">
    <source>
        <dbReference type="ARBA" id="ARBA00022889"/>
    </source>
</evidence>
<gene>
    <name evidence="17" type="ORF">Zmor_010174</name>
</gene>